<gene>
    <name evidence="1" type="ORF">M422DRAFT_34516</name>
</gene>
<keyword evidence="2" id="KW-1185">Reference proteome</keyword>
<dbReference type="AlphaFoldDB" id="A0A0C9VDN9"/>
<accession>A0A0C9VDN9</accession>
<dbReference type="Proteomes" id="UP000054279">
    <property type="component" value="Unassembled WGS sequence"/>
</dbReference>
<dbReference type="EMBL" id="KN837185">
    <property type="protein sequence ID" value="KIJ35715.1"/>
    <property type="molecule type" value="Genomic_DNA"/>
</dbReference>
<dbReference type="HOGENOM" id="CLU_2759442_0_0_1"/>
<reference evidence="1 2" key="1">
    <citation type="submission" date="2014-06" db="EMBL/GenBank/DDBJ databases">
        <title>Evolutionary Origins and Diversification of the Mycorrhizal Mutualists.</title>
        <authorList>
            <consortium name="DOE Joint Genome Institute"/>
            <consortium name="Mycorrhizal Genomics Consortium"/>
            <person name="Kohler A."/>
            <person name="Kuo A."/>
            <person name="Nagy L.G."/>
            <person name="Floudas D."/>
            <person name="Copeland A."/>
            <person name="Barry K.W."/>
            <person name="Cichocki N."/>
            <person name="Veneault-Fourrey C."/>
            <person name="LaButti K."/>
            <person name="Lindquist E.A."/>
            <person name="Lipzen A."/>
            <person name="Lundell T."/>
            <person name="Morin E."/>
            <person name="Murat C."/>
            <person name="Riley R."/>
            <person name="Ohm R."/>
            <person name="Sun H."/>
            <person name="Tunlid A."/>
            <person name="Henrissat B."/>
            <person name="Grigoriev I.V."/>
            <person name="Hibbett D.S."/>
            <person name="Martin F."/>
        </authorList>
    </citation>
    <scope>NUCLEOTIDE SEQUENCE [LARGE SCALE GENOMIC DNA]</scope>
    <source>
        <strain evidence="1 2">SS14</strain>
    </source>
</reference>
<organism evidence="1 2">
    <name type="scientific">Sphaerobolus stellatus (strain SS14)</name>
    <dbReference type="NCBI Taxonomy" id="990650"/>
    <lineage>
        <taxon>Eukaryota</taxon>
        <taxon>Fungi</taxon>
        <taxon>Dikarya</taxon>
        <taxon>Basidiomycota</taxon>
        <taxon>Agaricomycotina</taxon>
        <taxon>Agaricomycetes</taxon>
        <taxon>Phallomycetidae</taxon>
        <taxon>Geastrales</taxon>
        <taxon>Sphaerobolaceae</taxon>
        <taxon>Sphaerobolus</taxon>
    </lineage>
</organism>
<protein>
    <submittedName>
        <fullName evidence="1">Uncharacterized protein</fullName>
    </submittedName>
</protein>
<sequence>MPILQKIIPQKHCCVKTSCRSMFFLYPKPLSRRNQKSPKSTTPMSPILLAPLPTHCNADFHACLLTLSVRW</sequence>
<evidence type="ECO:0000313" key="1">
    <source>
        <dbReference type="EMBL" id="KIJ35715.1"/>
    </source>
</evidence>
<evidence type="ECO:0000313" key="2">
    <source>
        <dbReference type="Proteomes" id="UP000054279"/>
    </source>
</evidence>
<proteinExistence type="predicted"/>
<name>A0A0C9VDN9_SPHS4</name>